<keyword evidence="2" id="KW-1185">Reference proteome</keyword>
<proteinExistence type="predicted"/>
<dbReference type="EMBL" id="JACCBM010000001">
    <property type="protein sequence ID" value="NYD69823.1"/>
    <property type="molecule type" value="Genomic_DNA"/>
</dbReference>
<dbReference type="AlphaFoldDB" id="A0A852SK17"/>
<name>A0A852SK17_9MICO</name>
<dbReference type="RefSeq" id="WP_179547079.1">
    <property type="nucleotide sequence ID" value="NZ_BSEW01000001.1"/>
</dbReference>
<evidence type="ECO:0008006" key="3">
    <source>
        <dbReference type="Google" id="ProtNLM"/>
    </source>
</evidence>
<organism evidence="1 2">
    <name type="scientific">Herbiconiux flava</name>
    <dbReference type="NCBI Taxonomy" id="881268"/>
    <lineage>
        <taxon>Bacteria</taxon>
        <taxon>Bacillati</taxon>
        <taxon>Actinomycetota</taxon>
        <taxon>Actinomycetes</taxon>
        <taxon>Micrococcales</taxon>
        <taxon>Microbacteriaceae</taxon>
        <taxon>Herbiconiux</taxon>
    </lineage>
</organism>
<dbReference type="Proteomes" id="UP000549913">
    <property type="component" value="Unassembled WGS sequence"/>
</dbReference>
<protein>
    <recommendedName>
        <fullName evidence="3">ABC transporter</fullName>
    </recommendedName>
</protein>
<sequence length="431" mass="43565">MSTSFIPIRRSAVVVSALLAVIGLTLAGCTSPPSATDRAPASTAGDGHGFVAGAAEMPEPQLRLITLGETGLQAFDPATGDSVALLDEAQGALSSDGRYAVVTEPDGRATVVDTGTWTVPHGDHSHYYLAEPRSLGRLDDRADAGPARLASSTTLTAVSLPGAGDSSAGEGLGIVLDGEALADGRLEERARIPLAAGGALLPLEDLLVGPAPDSENVEAGALASYSADGIRLDVEADCAAPAGAELTRVGAAFSCADGAVLATAETGGGSIRFERIPYPDDIADGDRAMSFAGRPGRPDVAAVAGGRGAWLLDTRDRRWTLLPSPAPLLRATAVGDADGTVVGVDVEGRIVVLDAQSAGDGAAPARSEPVLAAEIVDGQVPAELVFEVDADRAYVNAPSAGTVLEIDYRDRARIARTLDIPGGAAALAEVG</sequence>
<comment type="caution">
    <text evidence="1">The sequence shown here is derived from an EMBL/GenBank/DDBJ whole genome shotgun (WGS) entry which is preliminary data.</text>
</comment>
<evidence type="ECO:0000313" key="2">
    <source>
        <dbReference type="Proteomes" id="UP000549913"/>
    </source>
</evidence>
<dbReference type="SUPFAM" id="SSF75011">
    <property type="entry name" value="3-carboxy-cis,cis-mucoante lactonizing enzyme"/>
    <property type="match status" value="1"/>
</dbReference>
<gene>
    <name evidence="1" type="ORF">BJ984_000981</name>
</gene>
<reference evidence="1 2" key="1">
    <citation type="submission" date="2020-07" db="EMBL/GenBank/DDBJ databases">
        <title>Sequencing the genomes of 1000 actinobacteria strains.</title>
        <authorList>
            <person name="Klenk H.-P."/>
        </authorList>
    </citation>
    <scope>NUCLEOTIDE SEQUENCE [LARGE SCALE GENOMIC DNA]</scope>
    <source>
        <strain evidence="1 2">DSM 26474</strain>
    </source>
</reference>
<accession>A0A852SK17</accession>
<evidence type="ECO:0000313" key="1">
    <source>
        <dbReference type="EMBL" id="NYD69823.1"/>
    </source>
</evidence>